<evidence type="ECO:0000313" key="1">
    <source>
        <dbReference type="Proteomes" id="UP000887576"/>
    </source>
</evidence>
<proteinExistence type="predicted"/>
<dbReference type="Proteomes" id="UP000887576">
    <property type="component" value="Unplaced"/>
</dbReference>
<reference evidence="2" key="1">
    <citation type="submission" date="2022-11" db="UniProtKB">
        <authorList>
            <consortium name="WormBaseParasite"/>
        </authorList>
    </citation>
    <scope>IDENTIFICATION</scope>
</reference>
<evidence type="ECO:0000313" key="2">
    <source>
        <dbReference type="WBParaSite" id="JU765_v2.g7568.t1"/>
    </source>
</evidence>
<dbReference type="WBParaSite" id="JU765_v2.g7568.t1">
    <property type="protein sequence ID" value="JU765_v2.g7568.t1"/>
    <property type="gene ID" value="JU765_v2.g7568"/>
</dbReference>
<protein>
    <submittedName>
        <fullName evidence="2">Uncharacterized protein</fullName>
    </submittedName>
</protein>
<sequence>MVLYKSVCDYAEDVLGKLPRNFKDLLKNADIPAIKPFQPIVFGTRLVWIGKPTLQNQKIVDRFSISCFCEQSAKKCHWICLGCYKFINTTVNGILVCECGGFDPANCEFPCQSPSCLTNAFFGQTNVENPDFVPSDDDQI</sequence>
<name>A0AC34RK50_9BILA</name>
<organism evidence="1 2">
    <name type="scientific">Panagrolaimus sp. JU765</name>
    <dbReference type="NCBI Taxonomy" id="591449"/>
    <lineage>
        <taxon>Eukaryota</taxon>
        <taxon>Metazoa</taxon>
        <taxon>Ecdysozoa</taxon>
        <taxon>Nematoda</taxon>
        <taxon>Chromadorea</taxon>
        <taxon>Rhabditida</taxon>
        <taxon>Tylenchina</taxon>
        <taxon>Panagrolaimomorpha</taxon>
        <taxon>Panagrolaimoidea</taxon>
        <taxon>Panagrolaimidae</taxon>
        <taxon>Panagrolaimus</taxon>
    </lineage>
</organism>
<accession>A0AC34RK50</accession>